<keyword evidence="5" id="KW-1185">Reference proteome</keyword>
<feature type="transmembrane region" description="Helical" evidence="2">
    <location>
        <begin position="870"/>
        <end position="889"/>
    </location>
</feature>
<evidence type="ECO:0000256" key="2">
    <source>
        <dbReference type="SAM" id="Phobius"/>
    </source>
</evidence>
<gene>
    <name evidence="4" type="ORF">D9619_009872</name>
</gene>
<feature type="compositionally biased region" description="Polar residues" evidence="1">
    <location>
        <begin position="564"/>
        <end position="574"/>
    </location>
</feature>
<feature type="compositionally biased region" description="Basic and acidic residues" evidence="1">
    <location>
        <begin position="551"/>
        <end position="563"/>
    </location>
</feature>
<comment type="caution">
    <text evidence="4">The sequence shown here is derived from an EMBL/GenBank/DDBJ whole genome shotgun (WGS) entry which is preliminary data.</text>
</comment>
<feature type="domain" description="DUF7587" evidence="3">
    <location>
        <begin position="31"/>
        <end position="189"/>
    </location>
</feature>
<evidence type="ECO:0000256" key="1">
    <source>
        <dbReference type="SAM" id="MobiDB-lite"/>
    </source>
</evidence>
<keyword evidence="2" id="KW-0472">Membrane</keyword>
<protein>
    <recommendedName>
        <fullName evidence="3">DUF7587 domain-containing protein</fullName>
    </recommendedName>
</protein>
<dbReference type="OrthoDB" id="3359845at2759"/>
<reference evidence="4 5" key="1">
    <citation type="journal article" date="2020" name="ISME J.">
        <title>Uncovering the hidden diversity of litter-decomposition mechanisms in mushroom-forming fungi.</title>
        <authorList>
            <person name="Floudas D."/>
            <person name="Bentzer J."/>
            <person name="Ahren D."/>
            <person name="Johansson T."/>
            <person name="Persson P."/>
            <person name="Tunlid A."/>
        </authorList>
    </citation>
    <scope>NUCLEOTIDE SEQUENCE [LARGE SCALE GENOMIC DNA]</scope>
    <source>
        <strain evidence="4 5">CBS 101986</strain>
    </source>
</reference>
<dbReference type="Pfam" id="PF24494">
    <property type="entry name" value="DUF7587"/>
    <property type="match status" value="1"/>
</dbReference>
<feature type="region of interest" description="Disordered" evidence="1">
    <location>
        <begin position="833"/>
        <end position="867"/>
    </location>
</feature>
<feature type="region of interest" description="Disordered" evidence="1">
    <location>
        <begin position="546"/>
        <end position="615"/>
    </location>
</feature>
<keyword evidence="2" id="KW-1133">Transmembrane helix</keyword>
<feature type="compositionally biased region" description="Polar residues" evidence="1">
    <location>
        <begin position="606"/>
        <end position="615"/>
    </location>
</feature>
<proteinExistence type="predicted"/>
<feature type="region of interest" description="Disordered" evidence="1">
    <location>
        <begin position="729"/>
        <end position="748"/>
    </location>
</feature>
<organism evidence="4 5">
    <name type="scientific">Psilocybe cf. subviscida</name>
    <dbReference type="NCBI Taxonomy" id="2480587"/>
    <lineage>
        <taxon>Eukaryota</taxon>
        <taxon>Fungi</taxon>
        <taxon>Dikarya</taxon>
        <taxon>Basidiomycota</taxon>
        <taxon>Agaricomycotina</taxon>
        <taxon>Agaricomycetes</taxon>
        <taxon>Agaricomycetidae</taxon>
        <taxon>Agaricales</taxon>
        <taxon>Agaricineae</taxon>
        <taxon>Strophariaceae</taxon>
        <taxon>Psilocybe</taxon>
    </lineage>
</organism>
<evidence type="ECO:0000313" key="5">
    <source>
        <dbReference type="Proteomes" id="UP000567179"/>
    </source>
</evidence>
<dbReference type="AlphaFoldDB" id="A0A8H5BLE5"/>
<feature type="compositionally biased region" description="Basic and acidic residues" evidence="1">
    <location>
        <begin position="579"/>
        <end position="598"/>
    </location>
</feature>
<accession>A0A8H5BLE5</accession>
<sequence>MSSNHLYSRQPRLPQRGFASDVDFESLSKDNKFLFRVYTPKERSPFADDTDPFFVAPRFDELFSRSPVDISSMADATLRWSYPEVAKHMEWTTRSASSYITTSFSFSWAIWEAVRRYHMGVKKDIQIAIIDAESLAGRAATAVQLLNASPSEARDEQFWRWHRFSEDSQSVLVYGMIPRTTVLGSVPLLQILRKMPSYFLRKDIQIIEGNPLSQVSWDYTQKKHTYRQFCQTMRKAFASRPMESRLRDSTAGAVRLALSFLRPLFHNLVLEDFDRALSYLRNLAITVSEWPGSDWIHDHAEVRQIVESMVLALGEELREKYSQQNSDEISRLQVVIDGLEETLRTQAKPTRRLNARTRFIIDDIALDSDGEFELELFEESEDPTLVSISAPQDNQCEYQPGKVEHDRPSLAVSVSVVPHIPIAFQTPITPPDSPSVLTSSSKPAETLTAQISFQPPPTVGGSGIPLHPYQVFSPSIVRSPGELAPRSALPTPPLSRVFIFPSETRLGDDADKLKEDATQATVPHLADVNDIGKKPVVLQTAVLQETCTDPSAKEPKPEEHEFSTESGTFMSTDESMPCSHDEEQHDGQDDDDRTHAGDSDLEELGDQSSPPSISNSWVAVRYRRRSSADRPILSPRSSITSMATLWEPSEPPLKGMSLAGYSESHDNVPTMRSLGIASRTVSFSFSDFSPPPSQPLALIEDVDPSKIALPPSPSPSCSEISCSPSVSRSSSSHFADTASTSSDDGSSCSSVHSNTWLPLITPLPPSPALSTGSLPSSISRSSSASSILSEWQHVGARSTSPEPTHIDMANEREPYSFIHPKPAIRLLSPFSASQPQYEDEDDADTLTSTPTSIHVRHPGRPSRASHAGDTASYIVTGFLVGAVLTLFLFSTQRRTIIHLT</sequence>
<keyword evidence="2" id="KW-0812">Transmembrane</keyword>
<dbReference type="EMBL" id="JAACJJ010000015">
    <property type="protein sequence ID" value="KAF5325535.1"/>
    <property type="molecule type" value="Genomic_DNA"/>
</dbReference>
<evidence type="ECO:0000313" key="4">
    <source>
        <dbReference type="EMBL" id="KAF5325535.1"/>
    </source>
</evidence>
<name>A0A8H5BLE5_9AGAR</name>
<evidence type="ECO:0000259" key="3">
    <source>
        <dbReference type="Pfam" id="PF24494"/>
    </source>
</evidence>
<dbReference type="Proteomes" id="UP000567179">
    <property type="component" value="Unassembled WGS sequence"/>
</dbReference>
<dbReference type="InterPro" id="IPR056009">
    <property type="entry name" value="DUF7587"/>
</dbReference>